<keyword evidence="2" id="KW-0808">Transferase</keyword>
<comment type="caution">
    <text evidence="4">The sequence shown here is derived from an EMBL/GenBank/DDBJ whole genome shotgun (WGS) entry which is preliminary data.</text>
</comment>
<dbReference type="Proteomes" id="UP001157034">
    <property type="component" value="Unassembled WGS sequence"/>
</dbReference>
<reference evidence="5" key="1">
    <citation type="journal article" date="2019" name="Int. J. Syst. Evol. Microbiol.">
        <title>The Global Catalogue of Microorganisms (GCM) 10K type strain sequencing project: providing services to taxonomists for standard genome sequencing and annotation.</title>
        <authorList>
            <consortium name="The Broad Institute Genomics Platform"/>
            <consortium name="The Broad Institute Genome Sequencing Center for Infectious Disease"/>
            <person name="Wu L."/>
            <person name="Ma J."/>
        </authorList>
    </citation>
    <scope>NUCLEOTIDE SEQUENCE [LARGE SCALE GENOMIC DNA]</scope>
    <source>
        <strain evidence="5">NBRC 108894</strain>
    </source>
</reference>
<dbReference type="InterPro" id="IPR035994">
    <property type="entry name" value="Nucleoside_phosphorylase_sf"/>
</dbReference>
<organism evidence="4 5">
    <name type="scientific">Pseudolysinimonas kribbensis</name>
    <dbReference type="NCBI Taxonomy" id="433641"/>
    <lineage>
        <taxon>Bacteria</taxon>
        <taxon>Bacillati</taxon>
        <taxon>Actinomycetota</taxon>
        <taxon>Actinomycetes</taxon>
        <taxon>Micrococcales</taxon>
        <taxon>Microbacteriaceae</taxon>
        <taxon>Pseudolysinimonas</taxon>
    </lineage>
</organism>
<dbReference type="EMBL" id="BSVB01000001">
    <property type="protein sequence ID" value="GMA94621.1"/>
    <property type="molecule type" value="Genomic_DNA"/>
</dbReference>
<dbReference type="PANTHER" id="PTHR42679:SF2">
    <property type="entry name" value="S-METHYL-5'-THIOADENOSINE PHOSPHORYLASE"/>
    <property type="match status" value="1"/>
</dbReference>
<evidence type="ECO:0000313" key="5">
    <source>
        <dbReference type="Proteomes" id="UP001157034"/>
    </source>
</evidence>
<keyword evidence="1" id="KW-0328">Glycosyltransferase</keyword>
<dbReference type="PANTHER" id="PTHR42679">
    <property type="entry name" value="S-METHYL-5'-THIOADENOSINE PHOSPHORYLASE"/>
    <property type="match status" value="1"/>
</dbReference>
<dbReference type="InterPro" id="IPR010044">
    <property type="entry name" value="MTAP"/>
</dbReference>
<evidence type="ECO:0000256" key="1">
    <source>
        <dbReference type="ARBA" id="ARBA00022676"/>
    </source>
</evidence>
<keyword evidence="5" id="KW-1185">Reference proteome</keyword>
<name>A0ABQ6K4I1_9MICO</name>
<dbReference type="SUPFAM" id="SSF53167">
    <property type="entry name" value="Purine and uridine phosphorylases"/>
    <property type="match status" value="1"/>
</dbReference>
<proteinExistence type="predicted"/>
<gene>
    <name evidence="4" type="ORF">GCM10025881_14450</name>
</gene>
<dbReference type="Gene3D" id="3.40.50.1580">
    <property type="entry name" value="Nucleoside phosphorylase domain"/>
    <property type="match status" value="1"/>
</dbReference>
<dbReference type="RefSeq" id="WP_284253521.1">
    <property type="nucleotide sequence ID" value="NZ_BSVB01000001.1"/>
</dbReference>
<dbReference type="InterPro" id="IPR000845">
    <property type="entry name" value="Nucleoside_phosphorylase_d"/>
</dbReference>
<dbReference type="Pfam" id="PF01048">
    <property type="entry name" value="PNP_UDP_1"/>
    <property type="match status" value="1"/>
</dbReference>
<sequence length="115" mass="12049">MQGPRFSTRAESRWFRAAGAQIVNMTQYPEAVLAAELGVGLVALSFVTDIDADIDAERDGAATGDGADAELVLRRMAQAAPRIRAAIAAIVAAIPDDYAGRRLLPAAAIDAVLAR</sequence>
<evidence type="ECO:0000256" key="2">
    <source>
        <dbReference type="ARBA" id="ARBA00022679"/>
    </source>
</evidence>
<feature type="domain" description="Nucleoside phosphorylase" evidence="3">
    <location>
        <begin position="1"/>
        <end position="91"/>
    </location>
</feature>
<evidence type="ECO:0000259" key="3">
    <source>
        <dbReference type="Pfam" id="PF01048"/>
    </source>
</evidence>
<protein>
    <recommendedName>
        <fullName evidence="3">Nucleoside phosphorylase domain-containing protein</fullName>
    </recommendedName>
</protein>
<evidence type="ECO:0000313" key="4">
    <source>
        <dbReference type="EMBL" id="GMA94621.1"/>
    </source>
</evidence>
<accession>A0ABQ6K4I1</accession>